<dbReference type="Gene3D" id="3.40.640.10">
    <property type="entry name" value="Type I PLP-dependent aspartate aminotransferase-like (Major domain)"/>
    <property type="match status" value="1"/>
</dbReference>
<dbReference type="RefSeq" id="WP_207941358.1">
    <property type="nucleotide sequence ID" value="NZ_CP147251.1"/>
</dbReference>
<dbReference type="PANTHER" id="PTHR11808:SF90">
    <property type="entry name" value="CYSTATHIONINE GAMMA-SYNTHASE"/>
    <property type="match status" value="1"/>
</dbReference>
<dbReference type="InterPro" id="IPR015422">
    <property type="entry name" value="PyrdxlP-dep_Trfase_small"/>
</dbReference>
<protein>
    <submittedName>
        <fullName evidence="5">Cystathionine gamma-synthase</fullName>
    </submittedName>
</protein>
<evidence type="ECO:0000313" key="6">
    <source>
        <dbReference type="Proteomes" id="UP000664701"/>
    </source>
</evidence>
<dbReference type="InterPro" id="IPR000277">
    <property type="entry name" value="Cys/Met-Metab_PyrdxlP-dep_enz"/>
</dbReference>
<sequence length="364" mass="40058">MTEKQLATNLVQLGNRTDLQNGSISAPIFLSTTYAHPGLGQSTGYDYIRTKNPTRDVLEEGLAKLEAGTQAVVTSSGMSAIQLVFNYFSVGSKFLVSRDLYGGSFRYFDDLESKGIATFDYFTDLDNFKAKMTKEIDGVFLETPTNPLMNEVSIREVATISKEHEALLIVDNTFLTPLRQRPLEEGADVVIHSGTKYLSGHNDILAGVVVAKDPVLGEKLAWLANTTGPTLSAFDSWLFVRSLKTLEVRFNQQEKNAQAIVEVLKKHPAIKDVLYVGIGAMISIRVADENKISDFLQALEVFSFAESLGGVESLITYPTTQTHADIPQELRESYGLTPDLLRISVGIEHVADLIADLEKALNVF</sequence>
<evidence type="ECO:0000256" key="2">
    <source>
        <dbReference type="ARBA" id="ARBA00009077"/>
    </source>
</evidence>
<dbReference type="InterPro" id="IPR015421">
    <property type="entry name" value="PyrdxlP-dep_Trfase_major"/>
</dbReference>
<evidence type="ECO:0000256" key="1">
    <source>
        <dbReference type="ARBA" id="ARBA00001933"/>
    </source>
</evidence>
<dbReference type="InterPro" id="IPR015424">
    <property type="entry name" value="PyrdxlP-dep_Trfase"/>
</dbReference>
<evidence type="ECO:0000256" key="3">
    <source>
        <dbReference type="ARBA" id="ARBA00022898"/>
    </source>
</evidence>
<accession>A0ABZ2SLR6</accession>
<keyword evidence="3 4" id="KW-0663">Pyridoxal phosphate</keyword>
<evidence type="ECO:0000313" key="5">
    <source>
        <dbReference type="EMBL" id="WYJ76525.1"/>
    </source>
</evidence>
<dbReference type="Gene3D" id="3.90.1150.10">
    <property type="entry name" value="Aspartate Aminotransferase, domain 1"/>
    <property type="match status" value="2"/>
</dbReference>
<dbReference type="EMBL" id="CP147251">
    <property type="protein sequence ID" value="WYJ76525.1"/>
    <property type="molecule type" value="Genomic_DNA"/>
</dbReference>
<dbReference type="InterPro" id="IPR054542">
    <property type="entry name" value="Cys_met_metab_PP"/>
</dbReference>
<dbReference type="PANTHER" id="PTHR11808">
    <property type="entry name" value="TRANS-SULFURATION ENZYME FAMILY MEMBER"/>
    <property type="match status" value="1"/>
</dbReference>
<dbReference type="PROSITE" id="PS00868">
    <property type="entry name" value="CYS_MET_METAB_PP"/>
    <property type="match status" value="1"/>
</dbReference>
<dbReference type="PIRSF" id="PIRSF001434">
    <property type="entry name" value="CGS"/>
    <property type="match status" value="1"/>
</dbReference>
<name>A0ABZ2SLR6_9ENTE</name>
<dbReference type="CDD" id="cd00614">
    <property type="entry name" value="CGS_like"/>
    <property type="match status" value="1"/>
</dbReference>
<reference evidence="5 6" key="1">
    <citation type="submission" date="2024-03" db="EMBL/GenBank/DDBJ databases">
        <title>The Genome Sequence of Enterococcus sp. DIV2402.</title>
        <authorList>
            <consortium name="The Broad Institute Genomics Platform"/>
            <consortium name="The Broad Institute Microbial Omics Core"/>
            <consortium name="The Broad Institute Genomic Center for Infectious Diseases"/>
            <person name="Earl A."/>
            <person name="Manson A."/>
            <person name="Gilmore M."/>
            <person name="Schwartman J."/>
            <person name="Shea T."/>
            <person name="Abouelleil A."/>
            <person name="Cao P."/>
            <person name="Chapman S."/>
            <person name="Cusick C."/>
            <person name="Young S."/>
            <person name="Neafsey D."/>
            <person name="Nusbaum C."/>
            <person name="Birren B."/>
        </authorList>
    </citation>
    <scope>NUCLEOTIDE SEQUENCE [LARGE SCALE GENOMIC DNA]</scope>
    <source>
        <strain evidence="5 6">DIV2402</strain>
    </source>
</reference>
<dbReference type="Proteomes" id="UP000664701">
    <property type="component" value="Chromosome"/>
</dbReference>
<dbReference type="SUPFAM" id="SSF53383">
    <property type="entry name" value="PLP-dependent transferases"/>
    <property type="match status" value="1"/>
</dbReference>
<evidence type="ECO:0000256" key="4">
    <source>
        <dbReference type="RuleBase" id="RU362118"/>
    </source>
</evidence>
<organism evidence="5 6">
    <name type="scientific">Candidatus Enterococcus lowellii</name>
    <dbReference type="NCBI Taxonomy" id="2230877"/>
    <lineage>
        <taxon>Bacteria</taxon>
        <taxon>Bacillati</taxon>
        <taxon>Bacillota</taxon>
        <taxon>Bacilli</taxon>
        <taxon>Lactobacillales</taxon>
        <taxon>Enterococcaceae</taxon>
        <taxon>Enterococcus</taxon>
    </lineage>
</organism>
<comment type="cofactor">
    <cofactor evidence="1 4">
        <name>pyridoxal 5'-phosphate</name>
        <dbReference type="ChEBI" id="CHEBI:597326"/>
    </cofactor>
</comment>
<keyword evidence="6" id="KW-1185">Reference proteome</keyword>
<comment type="similarity">
    <text evidence="2 4">Belongs to the trans-sulfuration enzymes family.</text>
</comment>
<dbReference type="Pfam" id="PF01053">
    <property type="entry name" value="Cys_Met_Meta_PP"/>
    <property type="match status" value="1"/>
</dbReference>
<proteinExistence type="inferred from homology"/>
<gene>
    <name evidence="5" type="ORF">DOK78_001158</name>
</gene>